<protein>
    <recommendedName>
        <fullName evidence="2">Cyclase/dehydrase</fullName>
    </recommendedName>
</protein>
<name>A0A075HSM2_9ARCH</name>
<proteinExistence type="predicted"/>
<sequence length="165" mass="18683">MGKVSRTIIMEAPVDDVFMYYARPEHVAGHFPEEAKMKVIPIKITEGWGVGTVMRIIGEFGGRTMQWDSITCEVTKNKKIVSKAMNGPFKKNVITVEFKEINDSTEVTFEADYILPQSIIGIIIDRLHVRKQVINGMDSSLQEVKKSVEEKHKEAVKEITVESKN</sequence>
<dbReference type="Pfam" id="PF10604">
    <property type="entry name" value="Polyketide_cyc2"/>
    <property type="match status" value="1"/>
</dbReference>
<dbReference type="InterPro" id="IPR019587">
    <property type="entry name" value="Polyketide_cyclase/dehydratase"/>
</dbReference>
<evidence type="ECO:0008006" key="2">
    <source>
        <dbReference type="Google" id="ProtNLM"/>
    </source>
</evidence>
<dbReference type="Gene3D" id="3.30.530.20">
    <property type="match status" value="1"/>
</dbReference>
<dbReference type="EMBL" id="KF901136">
    <property type="protein sequence ID" value="AIF19366.1"/>
    <property type="molecule type" value="Genomic_DNA"/>
</dbReference>
<reference evidence="1" key="1">
    <citation type="journal article" date="2014" name="Genome Biol. Evol.">
        <title>Pangenome evidence for extensive interdomain horizontal transfer affecting lineage core and shell genes in uncultured planktonic thaumarchaeota and euryarchaeota.</title>
        <authorList>
            <person name="Deschamps P."/>
            <person name="Zivanovic Y."/>
            <person name="Moreira D."/>
            <person name="Rodriguez-Valera F."/>
            <person name="Lopez-Garcia P."/>
        </authorList>
    </citation>
    <scope>NUCLEOTIDE SEQUENCE</scope>
</reference>
<dbReference type="SUPFAM" id="SSF55961">
    <property type="entry name" value="Bet v1-like"/>
    <property type="match status" value="1"/>
</dbReference>
<accession>A0A075HSM2</accession>
<organism evidence="1">
    <name type="scientific">uncultured marine thaumarchaeote KM3_86_F11</name>
    <dbReference type="NCBI Taxonomy" id="1456322"/>
    <lineage>
        <taxon>Archaea</taxon>
        <taxon>Nitrososphaerota</taxon>
        <taxon>environmental samples</taxon>
    </lineage>
</organism>
<evidence type="ECO:0000313" key="1">
    <source>
        <dbReference type="EMBL" id="AIF19366.1"/>
    </source>
</evidence>
<dbReference type="InterPro" id="IPR023393">
    <property type="entry name" value="START-like_dom_sf"/>
</dbReference>
<dbReference type="AlphaFoldDB" id="A0A075HSM2"/>